<feature type="binding site" evidence="12">
    <location>
        <position position="59"/>
    </location>
    <ligand>
        <name>[4Fe-4S] cluster</name>
        <dbReference type="ChEBI" id="CHEBI:49883"/>
    </ligand>
</feature>
<comment type="function">
    <text evidence="12">Acts as a transcriptional regulator. Probably redox-responsive. The apo- but not holo-form probably binds DNA.</text>
</comment>
<keyword evidence="17" id="KW-1185">Reference proteome</keyword>
<keyword evidence="3 12" id="KW-0004">4Fe-4S</keyword>
<keyword evidence="5 12" id="KW-0479">Metal-binding</keyword>
<reference evidence="16 17" key="1">
    <citation type="submission" date="2024-03" db="EMBL/GenBank/DDBJ databases">
        <title>Draft genome sequence of Pseudonocardia nematodicida JCM 31783.</title>
        <authorList>
            <person name="Butdee W."/>
            <person name="Duangmal K."/>
        </authorList>
    </citation>
    <scope>NUCLEOTIDE SEQUENCE [LARGE SCALE GENOMIC DNA]</scope>
    <source>
        <strain evidence="16 17">JCM 31783</strain>
    </source>
</reference>
<evidence type="ECO:0000256" key="10">
    <source>
        <dbReference type="ARBA" id="ARBA00023157"/>
    </source>
</evidence>
<dbReference type="SUPFAM" id="SSF46955">
    <property type="entry name" value="Putative DNA-binding domain"/>
    <property type="match status" value="1"/>
</dbReference>
<evidence type="ECO:0000259" key="15">
    <source>
        <dbReference type="PROSITE" id="PS51674"/>
    </source>
</evidence>
<proteinExistence type="inferred from homology"/>
<accession>A0ABV1KGS1</accession>
<keyword evidence="7 12" id="KW-0411">Iron-sulfur</keyword>
<protein>
    <recommendedName>
        <fullName evidence="12">Transcriptional regulator WhiB</fullName>
    </recommendedName>
</protein>
<evidence type="ECO:0000256" key="7">
    <source>
        <dbReference type="ARBA" id="ARBA00023014"/>
    </source>
</evidence>
<comment type="similarity">
    <text evidence="2 12">Belongs to the WhiB family.</text>
</comment>
<dbReference type="EMBL" id="JBEDNQ010000011">
    <property type="protein sequence ID" value="MEQ3553652.1"/>
    <property type="molecule type" value="Genomic_DNA"/>
</dbReference>
<comment type="cofactor">
    <cofactor evidence="12">
        <name>[4Fe-4S] cluster</name>
        <dbReference type="ChEBI" id="CHEBI:49883"/>
    </cofactor>
    <text evidence="12">Binds 1 [4Fe-4S] cluster per subunit. Following nitrosylation of the [4Fe-4S] cluster binds 1 [4Fe-8(NO)] cluster per subunit.</text>
</comment>
<evidence type="ECO:0000256" key="4">
    <source>
        <dbReference type="ARBA" id="ARBA00022490"/>
    </source>
</evidence>
<keyword evidence="9 12" id="KW-0238">DNA-binding</keyword>
<evidence type="ECO:0000256" key="11">
    <source>
        <dbReference type="ARBA" id="ARBA00023163"/>
    </source>
</evidence>
<evidence type="ECO:0000313" key="16">
    <source>
        <dbReference type="EMBL" id="MEQ3553652.1"/>
    </source>
</evidence>
<dbReference type="PROSITE" id="PS50937">
    <property type="entry name" value="HTH_MERR_2"/>
    <property type="match status" value="1"/>
</dbReference>
<keyword evidence="6 12" id="KW-0408">Iron</keyword>
<dbReference type="Proteomes" id="UP001494902">
    <property type="component" value="Unassembled WGS sequence"/>
</dbReference>
<evidence type="ECO:0000256" key="8">
    <source>
        <dbReference type="ARBA" id="ARBA00023015"/>
    </source>
</evidence>
<keyword evidence="4 12" id="KW-0963">Cytoplasm</keyword>
<name>A0ABV1KGS1_9PSEU</name>
<dbReference type="RefSeq" id="WP_349300718.1">
    <property type="nucleotide sequence ID" value="NZ_JBEDNQ010000011.1"/>
</dbReference>
<dbReference type="PANTHER" id="PTHR38839">
    <property type="entry name" value="TRANSCRIPTIONAL REGULATOR WHID-RELATED"/>
    <property type="match status" value="1"/>
</dbReference>
<dbReference type="PANTHER" id="PTHR38839:SF5">
    <property type="entry name" value="TRANSCRIPTIONAL REGULATOR WHID"/>
    <property type="match status" value="1"/>
</dbReference>
<evidence type="ECO:0000256" key="3">
    <source>
        <dbReference type="ARBA" id="ARBA00022485"/>
    </source>
</evidence>
<keyword evidence="11 12" id="KW-0804">Transcription</keyword>
<dbReference type="InterPro" id="IPR009061">
    <property type="entry name" value="DNA-bd_dom_put_sf"/>
</dbReference>
<comment type="subcellular location">
    <subcellularLocation>
        <location evidence="1 12">Cytoplasm</location>
    </subcellularLocation>
</comment>
<dbReference type="HAMAP" id="MF_01479">
    <property type="entry name" value="WhiB"/>
    <property type="match status" value="1"/>
</dbReference>
<feature type="compositionally biased region" description="Basic and acidic residues" evidence="13">
    <location>
        <begin position="79"/>
        <end position="94"/>
    </location>
</feature>
<evidence type="ECO:0000313" key="17">
    <source>
        <dbReference type="Proteomes" id="UP001494902"/>
    </source>
</evidence>
<feature type="binding site" evidence="12">
    <location>
        <position position="50"/>
    </location>
    <ligand>
        <name>[4Fe-4S] cluster</name>
        <dbReference type="ChEBI" id="CHEBI:49883"/>
    </ligand>
</feature>
<comment type="PTM">
    <text evidence="12">The Fe-S cluster can be nitrosylated by nitric oxide (NO).</text>
</comment>
<comment type="PTM">
    <text evidence="12">Upon Fe-S cluster removal intramolecular disulfide bonds are formed.</text>
</comment>
<feature type="domain" description="4Fe-4S Wbl-type" evidence="15">
    <location>
        <begin position="19"/>
        <end position="83"/>
    </location>
</feature>
<keyword evidence="10 12" id="KW-1015">Disulfide bond</keyword>
<feature type="region of interest" description="Disordered" evidence="13">
    <location>
        <begin position="78"/>
        <end position="101"/>
    </location>
</feature>
<dbReference type="Pfam" id="PF00376">
    <property type="entry name" value="MerR"/>
    <property type="match status" value="1"/>
</dbReference>
<organism evidence="16 17">
    <name type="scientific">Pseudonocardia nematodicida</name>
    <dbReference type="NCBI Taxonomy" id="1206997"/>
    <lineage>
        <taxon>Bacteria</taxon>
        <taxon>Bacillati</taxon>
        <taxon>Actinomycetota</taxon>
        <taxon>Actinomycetes</taxon>
        <taxon>Pseudonocardiales</taxon>
        <taxon>Pseudonocardiaceae</taxon>
        <taxon>Pseudonocardia</taxon>
    </lineage>
</organism>
<dbReference type="Pfam" id="PF02467">
    <property type="entry name" value="Whib"/>
    <property type="match status" value="1"/>
</dbReference>
<dbReference type="InterPro" id="IPR000551">
    <property type="entry name" value="MerR-type_HTH_dom"/>
</dbReference>
<evidence type="ECO:0000256" key="5">
    <source>
        <dbReference type="ARBA" id="ARBA00022723"/>
    </source>
</evidence>
<evidence type="ECO:0000256" key="6">
    <source>
        <dbReference type="ARBA" id="ARBA00023004"/>
    </source>
</evidence>
<feature type="binding site" evidence="12">
    <location>
        <position position="20"/>
    </location>
    <ligand>
        <name>[4Fe-4S] cluster</name>
        <dbReference type="ChEBI" id="CHEBI:49883"/>
    </ligand>
</feature>
<evidence type="ECO:0000256" key="9">
    <source>
        <dbReference type="ARBA" id="ARBA00023125"/>
    </source>
</evidence>
<evidence type="ECO:0000256" key="2">
    <source>
        <dbReference type="ARBA" id="ARBA00006597"/>
    </source>
</evidence>
<keyword evidence="8 12" id="KW-0805">Transcription regulation</keyword>
<dbReference type="PROSITE" id="PS51674">
    <property type="entry name" value="4FE4S_WBL"/>
    <property type="match status" value="1"/>
</dbReference>
<evidence type="ECO:0000256" key="13">
    <source>
        <dbReference type="SAM" id="MobiDB-lite"/>
    </source>
</evidence>
<evidence type="ECO:0000256" key="12">
    <source>
        <dbReference type="HAMAP-Rule" id="MF_01479"/>
    </source>
</evidence>
<comment type="caution">
    <text evidence="16">The sequence shown here is derived from an EMBL/GenBank/DDBJ whole genome shotgun (WGS) entry which is preliminary data.</text>
</comment>
<feature type="binding site" evidence="12">
    <location>
        <position position="53"/>
    </location>
    <ligand>
        <name>[4Fe-4S] cluster</name>
        <dbReference type="ChEBI" id="CHEBI:49883"/>
    </ligand>
</feature>
<sequence>MTGRRTVSVSHWTWRHRALCRDMDSGVFFPPEGEHGTARHRREQAAKAVCARCPVRPQCATDALVNGERHGVWGGLSAAERRAARRTGDRRPHDDEEERTVAWSTRQLAELAGTTVRAVRHYHEVGLLDEPARRANGYKR</sequence>
<dbReference type="InterPro" id="IPR003482">
    <property type="entry name" value="Whib"/>
</dbReference>
<dbReference type="Gene3D" id="1.10.1660.10">
    <property type="match status" value="1"/>
</dbReference>
<evidence type="ECO:0000256" key="1">
    <source>
        <dbReference type="ARBA" id="ARBA00004496"/>
    </source>
</evidence>
<dbReference type="InterPro" id="IPR034768">
    <property type="entry name" value="4FE4S_WBL"/>
</dbReference>
<gene>
    <name evidence="12" type="primary">whiB</name>
    <name evidence="16" type="ORF">WIS52_24535</name>
</gene>
<evidence type="ECO:0000259" key="14">
    <source>
        <dbReference type="PROSITE" id="PS50937"/>
    </source>
</evidence>
<feature type="domain" description="HTH merR-type" evidence="14">
    <location>
        <begin position="102"/>
        <end position="140"/>
    </location>
</feature>